<protein>
    <submittedName>
        <fullName evidence="1">Uncharacterized protein</fullName>
    </submittedName>
</protein>
<evidence type="ECO:0000313" key="1">
    <source>
        <dbReference type="EMBL" id="AKB52262.1"/>
    </source>
</evidence>
<dbReference type="PATRIC" id="fig|1434109.4.peg.3919"/>
<proteinExistence type="predicted"/>
<reference evidence="1 2" key="1">
    <citation type="submission" date="2014-07" db="EMBL/GenBank/DDBJ databases">
        <title>Methanogenic archaea and the global carbon cycle.</title>
        <authorList>
            <person name="Henriksen J.R."/>
            <person name="Luke J."/>
            <person name="Reinhart S."/>
            <person name="Benedict M.N."/>
            <person name="Youngblut N.D."/>
            <person name="Metcalf M.E."/>
            <person name="Whitaker R.J."/>
            <person name="Metcalf W.W."/>
        </authorList>
    </citation>
    <scope>NUCLEOTIDE SEQUENCE [LARGE SCALE GENOMIC DNA]</scope>
    <source>
        <strain evidence="1 2">Wiesmoor</strain>
    </source>
</reference>
<sequence>MVRLEDLKLYRMADRLMSILLNCKPKEASHCEKANLVGEMMKEITKEAKRAAGK</sequence>
<gene>
    <name evidence="1" type="ORF">MSBRW_3009</name>
</gene>
<name>A0A0E3QPY6_METBA</name>
<evidence type="ECO:0000313" key="2">
    <source>
        <dbReference type="Proteomes" id="UP000033038"/>
    </source>
</evidence>
<dbReference type="KEGG" id="mbw:MSBRW_3009"/>
<accession>A0A0E3QPY6</accession>
<dbReference type="Proteomes" id="UP000033038">
    <property type="component" value="Chromosome"/>
</dbReference>
<dbReference type="HOGENOM" id="CLU_172995_1_0_2"/>
<organism evidence="1 2">
    <name type="scientific">Methanosarcina barkeri str. Wiesmoor</name>
    <dbReference type="NCBI Taxonomy" id="1434109"/>
    <lineage>
        <taxon>Archaea</taxon>
        <taxon>Methanobacteriati</taxon>
        <taxon>Methanobacteriota</taxon>
        <taxon>Stenosarchaea group</taxon>
        <taxon>Methanomicrobia</taxon>
        <taxon>Methanosarcinales</taxon>
        <taxon>Methanosarcinaceae</taxon>
        <taxon>Methanosarcina</taxon>
    </lineage>
</organism>
<dbReference type="EMBL" id="CP009526">
    <property type="protein sequence ID" value="AKB52262.1"/>
    <property type="molecule type" value="Genomic_DNA"/>
</dbReference>
<dbReference type="AlphaFoldDB" id="A0A0E3QPY6"/>